<feature type="domain" description="Fibronectin type-III" evidence="4">
    <location>
        <begin position="112"/>
        <end position="205"/>
    </location>
</feature>
<dbReference type="EMBL" id="JOJR01000581">
    <property type="protein sequence ID" value="RCN36177.1"/>
    <property type="molecule type" value="Genomic_DNA"/>
</dbReference>
<evidence type="ECO:0000256" key="1">
    <source>
        <dbReference type="ARBA" id="ARBA00004239"/>
    </source>
</evidence>
<dbReference type="InterPro" id="IPR003961">
    <property type="entry name" value="FN3_dom"/>
</dbReference>
<dbReference type="SMART" id="SM00060">
    <property type="entry name" value="FN3"/>
    <property type="match status" value="1"/>
</dbReference>
<dbReference type="OrthoDB" id="10045365at2759"/>
<evidence type="ECO:0008006" key="7">
    <source>
        <dbReference type="Google" id="ProtNLM"/>
    </source>
</evidence>
<comment type="caution">
    <text evidence="5">The sequence shown here is derived from an EMBL/GenBank/DDBJ whole genome shotgun (WGS) entry which is preliminary data.</text>
</comment>
<feature type="region of interest" description="Disordered" evidence="2">
    <location>
        <begin position="559"/>
        <end position="827"/>
    </location>
</feature>
<evidence type="ECO:0000259" key="4">
    <source>
        <dbReference type="PROSITE" id="PS50853"/>
    </source>
</evidence>
<sequence>IQLSILFPALFSGLEPEWKDDFVVSKSENGVVVLVFSDNLPDYLKPPNDWVIRYTDDPEQPQDQWMVMPSDSATLTRVVVPDMEPGTYYYLVVDSPDKGIQTPTLLVMTPKPPSEIRVGSNINDESVVDFKEAITSQPVKKYTIKVWKVDDPTTVKHYETSPDVSSGVVLDGLEPDTDYAVQVAAEFHEGDNLPSEPVTVRTPPGGVTCDCAHACTFEEKEDGTIVPKCYCHSGFMLSEDQKSCEPSTDAPTTYTIVRVTPPAFSTERQPEEILTSSRAPGDEEAAIKSTLRPTDATGRELPFVVGPDGVPLKVNAEGELVDSNQNPIIIDDDGIPRDPFGKELPRNKDGAWIYPLIDKSGKPLPVDANNMPIIRMVDIHGEEIPVDESGRPIDSEGLVISIDSIGRPLDQYGRPYPINEEGYFVVQPGVSVIQVTDSVPEIPLIIVDGEPVHLDESGHYVDSTGTIIPTNEEGVPIDQYGEPLKKNKDGDYVLKPVVTGTDRTPQPTSEVLPPTEHGAIDLPTDESGQLIIPIVHPDGSPLPTDESGNFITRDGTIIEKDDEGRPLGPDGEVLPTDDAGHYIYPALGPDGKPLPTDQHRRPIHPVLGPDGSPLPTDESGHPLGEDGQPIPTDASGTPLGKDGEPLPTDSSGQYVVAPSEGAPSRELPTDESGNVIYPIKKPDGSPLPTDASGNFVTDEGTVIEKDEEGRPLGPDGEVLPTDDSGDYIYPALGPDGKPLPTDEHRRPIHPVLGPDGSPLPTDESGHPLGEDGQPIPTDASGTPLGKDGEPLPTDSSGQYVATPSEGAPSRELPTDDSGKPLPTDEFGLPLREGIDADTLLKSKQCAVGEPQTETLLFIVESSHQSALYLGPIKELLKSFIRSIPERSMPKIGKIIYGATTEVTIDIGHYRDKEELVNSFDEIREIGGSPDANLALKIALQLLMEEERGATVVLHLHVTPLSLRDSSLAEGMRKKDVKLVHLDEKSWSKRDPNAFQKFLCLKDVAKLPLVTKPDGSPLPTDASGNYVTDEGTVIEKDDEGRPLGPDGQVLPTDESGNYIYPVVGPDGSPLPTDEHKRPIHPVLGPDGSPLPTDESGHPLGEDGQPLPTDASGVPVDKDGQPLPTDSSGHYVTVPREEAVTKELPTDESGNVIYPVTKPDGSPLPTDASGNFITEEGLIIGPDGVALPYPRNRSCSLKQLKMDILFAVSTTKVSKSTFDSILRAISKFADEVDLSPDVTRIGLVYGSKDVVVPLPLGGYQEKDHMRDEIRRIEFSDDGSQDYISLYGPAKQQFVMFPRADSTKIAIFFIQDEIRYVAFFLAQKKQFNSPPPPFFGVVFFVCLVSCRLEWFS</sequence>
<dbReference type="InterPro" id="IPR036116">
    <property type="entry name" value="FN3_sf"/>
</dbReference>
<dbReference type="PANTHER" id="PTHR31460:SF3">
    <property type="entry name" value="MESOCENTIN"/>
    <property type="match status" value="1"/>
</dbReference>
<evidence type="ECO:0000256" key="2">
    <source>
        <dbReference type="SAM" id="MobiDB-lite"/>
    </source>
</evidence>
<dbReference type="InterPro" id="IPR002035">
    <property type="entry name" value="VWF_A"/>
</dbReference>
<proteinExistence type="predicted"/>
<dbReference type="InterPro" id="IPR013783">
    <property type="entry name" value="Ig-like_fold"/>
</dbReference>
<dbReference type="SUPFAM" id="SSF49265">
    <property type="entry name" value="Fibronectin type III"/>
    <property type="match status" value="1"/>
</dbReference>
<name>A0A368G0R0_ANCCA</name>
<evidence type="ECO:0000313" key="6">
    <source>
        <dbReference type="Proteomes" id="UP000252519"/>
    </source>
</evidence>
<dbReference type="PROSITE" id="PS50853">
    <property type="entry name" value="FN3"/>
    <property type="match status" value="1"/>
</dbReference>
<evidence type="ECO:0000259" key="3">
    <source>
        <dbReference type="PROSITE" id="PS50234"/>
    </source>
</evidence>
<dbReference type="SUPFAM" id="SSF50952">
    <property type="entry name" value="Soluble quinoprotein glucose dehydrogenase"/>
    <property type="match status" value="1"/>
</dbReference>
<dbReference type="STRING" id="29170.A0A368G0R0"/>
<keyword evidence="6" id="KW-1185">Reference proteome</keyword>
<dbReference type="PANTHER" id="PTHR31460">
    <property type="match status" value="1"/>
</dbReference>
<reference evidence="5 6" key="1">
    <citation type="submission" date="2014-10" db="EMBL/GenBank/DDBJ databases">
        <title>Draft genome of the hookworm Ancylostoma caninum.</title>
        <authorList>
            <person name="Mitreva M."/>
        </authorList>
    </citation>
    <scope>NUCLEOTIDE SEQUENCE [LARGE SCALE GENOMIC DNA]</scope>
    <source>
        <strain evidence="5 6">Baltimore</strain>
    </source>
</reference>
<dbReference type="PROSITE" id="PS50234">
    <property type="entry name" value="VWFA"/>
    <property type="match status" value="1"/>
</dbReference>
<dbReference type="Gene3D" id="2.60.40.10">
    <property type="entry name" value="Immunoglobulins"/>
    <property type="match status" value="1"/>
</dbReference>
<feature type="non-terminal residue" evidence="5">
    <location>
        <position position="1"/>
    </location>
</feature>
<dbReference type="Proteomes" id="UP000252519">
    <property type="component" value="Unassembled WGS sequence"/>
</dbReference>
<evidence type="ECO:0000313" key="5">
    <source>
        <dbReference type="EMBL" id="RCN36177.1"/>
    </source>
</evidence>
<feature type="region of interest" description="Disordered" evidence="2">
    <location>
        <begin position="266"/>
        <end position="286"/>
    </location>
</feature>
<dbReference type="CDD" id="cd00063">
    <property type="entry name" value="FN3"/>
    <property type="match status" value="1"/>
</dbReference>
<dbReference type="Gene3D" id="2.10.25.10">
    <property type="entry name" value="Laminin"/>
    <property type="match status" value="1"/>
</dbReference>
<dbReference type="Pfam" id="PF00041">
    <property type="entry name" value="fn3"/>
    <property type="match status" value="1"/>
</dbReference>
<dbReference type="InterPro" id="IPR036465">
    <property type="entry name" value="vWFA_dom_sf"/>
</dbReference>
<feature type="domain" description="VWFA" evidence="3">
    <location>
        <begin position="854"/>
        <end position="979"/>
    </location>
</feature>
<gene>
    <name evidence="5" type="ORF">ANCCAN_17936</name>
</gene>
<dbReference type="GO" id="GO:0005576">
    <property type="term" value="C:extracellular region"/>
    <property type="evidence" value="ECO:0007669"/>
    <property type="project" value="UniProtKB-SubCell"/>
</dbReference>
<dbReference type="SUPFAM" id="SSF53300">
    <property type="entry name" value="vWA-like"/>
    <property type="match status" value="2"/>
</dbReference>
<dbReference type="InterPro" id="IPR011041">
    <property type="entry name" value="Quinoprot_gluc/sorb_DH_b-prop"/>
</dbReference>
<dbReference type="Gene3D" id="3.40.50.410">
    <property type="entry name" value="von Willebrand factor, type A domain"/>
    <property type="match status" value="2"/>
</dbReference>
<organism evidence="5 6">
    <name type="scientific">Ancylostoma caninum</name>
    <name type="common">Dog hookworm</name>
    <dbReference type="NCBI Taxonomy" id="29170"/>
    <lineage>
        <taxon>Eukaryota</taxon>
        <taxon>Metazoa</taxon>
        <taxon>Ecdysozoa</taxon>
        <taxon>Nematoda</taxon>
        <taxon>Chromadorea</taxon>
        <taxon>Rhabditida</taxon>
        <taxon>Rhabditina</taxon>
        <taxon>Rhabditomorpha</taxon>
        <taxon>Strongyloidea</taxon>
        <taxon>Ancylostomatidae</taxon>
        <taxon>Ancylostomatinae</taxon>
        <taxon>Ancylostoma</taxon>
    </lineage>
</organism>
<comment type="subcellular location">
    <subcellularLocation>
        <location evidence="1">Secreted</location>
        <location evidence="1">Extracellular space</location>
    </subcellularLocation>
</comment>
<protein>
    <recommendedName>
        <fullName evidence="7">Fibronectin type III domain protein</fullName>
    </recommendedName>
</protein>
<feature type="region of interest" description="Disordered" evidence="2">
    <location>
        <begin position="1031"/>
        <end position="1128"/>
    </location>
</feature>
<accession>A0A368G0R0</accession>
<dbReference type="Pfam" id="PF00092">
    <property type="entry name" value="VWA"/>
    <property type="match status" value="1"/>
</dbReference>
<dbReference type="InterPro" id="IPR053224">
    <property type="entry name" value="Sensory_adhesion_molecule"/>
</dbReference>